<reference evidence="2 3" key="1">
    <citation type="submission" date="2023-10" db="EMBL/GenBank/DDBJ databases">
        <title>Glaciecola aquimarina strain GGW-M5 nov., isolated from a coastal seawater.</title>
        <authorList>
            <person name="Bayburt H."/>
            <person name="Kim J.M."/>
            <person name="Choi B.J."/>
            <person name="Jeon C.O."/>
        </authorList>
    </citation>
    <scope>NUCLEOTIDE SEQUENCE [LARGE SCALE GENOMIC DNA]</scope>
    <source>
        <strain evidence="2 3">KCTC 32108</strain>
    </source>
</reference>
<proteinExistence type="predicted"/>
<sequence>MSKAFLDLPEADNMTNSGSVAQMSKANEDLQIPRLYIAITALIQGITLAYLYQSVEQQVWPGTNLTWLIALVTFFIGFPSLFLLIASRHDYQGIIKGLLPFSVLISALGAYIGDQQSAFPDLDSTLFVFTLASLIACFKAIMYIKLIVNKQAIHYESLFLASWRNAVIFIVTVIFTSVFFGILHLGAALFDLLGIELFTLLLREEWFWLPSLTFAAAFSIHIFRKIGYLADNISTILQTLLKFLLPLLIFISIGFLLTLPFTGLDNLWKTRSGSFLLLWLITLSLFFVNAIYHKGNDNKPYHFVLHRFILVGVAILPVYSAISLYGILSRVAQYGFTPDRLWALSVWFILSCFVLGYLFGIIRLRDNWLIIQSKVNVVMGLVVLAFVLLVNSPVLNFKAISSYSQMARYYNGDVSIEDLDLRYFSRELGKPGYIAMQQLKSEITDAHPEIVANIDKQYRYVQQSIHRKHNKNIGKHTADITATYWPNEQAFDRDLITYLADDENYNSNRVSEEFRLAIDLNQDNKAEMLTIIDRGGYFQGRIWTKTDTGWNSKMIRLHVPKNRNFQYSLDNTEIQLIEPPYKILNLNGIRIDVNDINAEIPQTEHP</sequence>
<keyword evidence="1" id="KW-0812">Transmembrane</keyword>
<feature type="transmembrane region" description="Helical" evidence="1">
    <location>
        <begin position="65"/>
        <end position="86"/>
    </location>
</feature>
<feature type="transmembrane region" description="Helical" evidence="1">
    <location>
        <begin position="93"/>
        <end position="112"/>
    </location>
</feature>
<organism evidence="2 3">
    <name type="scientific">Paraglaciecola aquimarina</name>
    <dbReference type="NCBI Taxonomy" id="1235557"/>
    <lineage>
        <taxon>Bacteria</taxon>
        <taxon>Pseudomonadati</taxon>
        <taxon>Pseudomonadota</taxon>
        <taxon>Gammaproteobacteria</taxon>
        <taxon>Alteromonadales</taxon>
        <taxon>Alteromonadaceae</taxon>
        <taxon>Paraglaciecola</taxon>
    </lineage>
</organism>
<gene>
    <name evidence="2" type="ORF">RS130_09505</name>
</gene>
<keyword evidence="1" id="KW-0472">Membrane</keyword>
<feature type="transmembrane region" description="Helical" evidence="1">
    <location>
        <begin position="340"/>
        <end position="362"/>
    </location>
</feature>
<comment type="caution">
    <text evidence="2">The sequence shown here is derived from an EMBL/GenBank/DDBJ whole genome shotgun (WGS) entry which is preliminary data.</text>
</comment>
<name>A0ABU3SVY6_9ALTE</name>
<feature type="transmembrane region" description="Helical" evidence="1">
    <location>
        <begin position="374"/>
        <end position="395"/>
    </location>
</feature>
<evidence type="ECO:0000313" key="3">
    <source>
        <dbReference type="Proteomes" id="UP001247805"/>
    </source>
</evidence>
<dbReference type="EMBL" id="JAWDIO010000002">
    <property type="protein sequence ID" value="MDU0354143.1"/>
    <property type="molecule type" value="Genomic_DNA"/>
</dbReference>
<evidence type="ECO:0000313" key="2">
    <source>
        <dbReference type="EMBL" id="MDU0354143.1"/>
    </source>
</evidence>
<feature type="transmembrane region" description="Helical" evidence="1">
    <location>
        <begin position="243"/>
        <end position="261"/>
    </location>
</feature>
<dbReference type="Proteomes" id="UP001247805">
    <property type="component" value="Unassembled WGS sequence"/>
</dbReference>
<protein>
    <submittedName>
        <fullName evidence="2">DUF4153 domain-containing protein</fullName>
    </submittedName>
</protein>
<feature type="transmembrane region" description="Helical" evidence="1">
    <location>
        <begin position="206"/>
        <end position="223"/>
    </location>
</feature>
<feature type="transmembrane region" description="Helical" evidence="1">
    <location>
        <begin position="35"/>
        <end position="53"/>
    </location>
</feature>
<feature type="transmembrane region" description="Helical" evidence="1">
    <location>
        <begin position="165"/>
        <end position="186"/>
    </location>
</feature>
<keyword evidence="1" id="KW-1133">Transmembrane helix</keyword>
<feature type="transmembrane region" description="Helical" evidence="1">
    <location>
        <begin position="124"/>
        <end position="144"/>
    </location>
</feature>
<feature type="transmembrane region" description="Helical" evidence="1">
    <location>
        <begin position="273"/>
        <end position="292"/>
    </location>
</feature>
<accession>A0ABU3SVY6</accession>
<keyword evidence="3" id="KW-1185">Reference proteome</keyword>
<evidence type="ECO:0000256" key="1">
    <source>
        <dbReference type="SAM" id="Phobius"/>
    </source>
</evidence>
<feature type="transmembrane region" description="Helical" evidence="1">
    <location>
        <begin position="304"/>
        <end position="328"/>
    </location>
</feature>
<dbReference type="Pfam" id="PF13687">
    <property type="entry name" value="DUF4153"/>
    <property type="match status" value="1"/>
</dbReference>
<dbReference type="InterPro" id="IPR025291">
    <property type="entry name" value="DUF4153"/>
</dbReference>
<dbReference type="RefSeq" id="WP_316025764.1">
    <property type="nucleotide sequence ID" value="NZ_JAWDIO010000002.1"/>
</dbReference>